<sequence>MAWNGLTILNALAGGPKLTRQVAAVLGKPSGDIGSCLGTLRKRGLILSADGVHEITEAGRKALASGAAITSGPCNGEAASRHSRTLRVRAWRFMRMRDGFSLGDMLRTLCDGTEAHARNNLRGYVRALETAGYLQTLPRRGAAGEQRWRLRRERDTGPEAPAWHKAARTLRDHNTGEVFTIPLKEARHAA</sequence>
<evidence type="ECO:0000313" key="1">
    <source>
        <dbReference type="EMBL" id="HGG93184.1"/>
    </source>
</evidence>
<comment type="caution">
    <text evidence="1">The sequence shown here is derived from an EMBL/GenBank/DDBJ whole genome shotgun (WGS) entry which is preliminary data.</text>
</comment>
<dbReference type="EMBL" id="DSRP01000669">
    <property type="protein sequence ID" value="HGG93184.1"/>
    <property type="molecule type" value="Genomic_DNA"/>
</dbReference>
<proteinExistence type="predicted"/>
<name>A0A7C4EIV6_9BACT</name>
<gene>
    <name evidence="1" type="ORF">ENR59_09580</name>
</gene>
<organism evidence="1">
    <name type="scientific">Fundidesulfovibrio putealis</name>
    <dbReference type="NCBI Taxonomy" id="270496"/>
    <lineage>
        <taxon>Bacteria</taxon>
        <taxon>Pseudomonadati</taxon>
        <taxon>Thermodesulfobacteriota</taxon>
        <taxon>Desulfovibrionia</taxon>
        <taxon>Desulfovibrionales</taxon>
        <taxon>Desulfovibrionaceae</taxon>
        <taxon>Fundidesulfovibrio</taxon>
    </lineage>
</organism>
<accession>A0A7C4EIV6</accession>
<reference evidence="1" key="1">
    <citation type="journal article" date="2020" name="mSystems">
        <title>Genome- and Community-Level Interaction Insights into Carbon Utilization and Element Cycling Functions of Hydrothermarchaeota in Hydrothermal Sediment.</title>
        <authorList>
            <person name="Zhou Z."/>
            <person name="Liu Y."/>
            <person name="Xu W."/>
            <person name="Pan J."/>
            <person name="Luo Z.H."/>
            <person name="Li M."/>
        </authorList>
    </citation>
    <scope>NUCLEOTIDE SEQUENCE [LARGE SCALE GENOMIC DNA]</scope>
    <source>
        <strain evidence="1">SpSt-413</strain>
    </source>
</reference>
<protein>
    <submittedName>
        <fullName evidence="1">Winged helix-turn-helix domain-containing protein</fullName>
    </submittedName>
</protein>
<dbReference type="AlphaFoldDB" id="A0A7C4EIV6"/>